<sequence length="71" mass="8146">MCHVCPSFRHMKWMGKRKQSFVFIVAVNEKFVNETVFGGGGRHRAGILAKFIELHVRTSRQGGANVRFRLL</sequence>
<organism evidence="1 2">
    <name type="scientific">Parageobacillus thermoglucosidasius</name>
    <name type="common">Geobacillus thermoglucosidasius</name>
    <dbReference type="NCBI Taxonomy" id="1426"/>
    <lineage>
        <taxon>Bacteria</taxon>
        <taxon>Bacillati</taxon>
        <taxon>Bacillota</taxon>
        <taxon>Bacilli</taxon>
        <taxon>Bacillales</taxon>
        <taxon>Anoxybacillaceae</taxon>
        <taxon>Parageobacillus</taxon>
    </lineage>
</organism>
<dbReference type="AlphaFoldDB" id="A0A1B7KNY4"/>
<name>A0A1B7KNY4_PARTM</name>
<protein>
    <submittedName>
        <fullName evidence="1">Uncharacterized protein</fullName>
    </submittedName>
</protein>
<gene>
    <name evidence="1" type="ORF">A7K69_13315</name>
</gene>
<proteinExistence type="predicted"/>
<comment type="caution">
    <text evidence="1">The sequence shown here is derived from an EMBL/GenBank/DDBJ whole genome shotgun (WGS) entry which is preliminary data.</text>
</comment>
<accession>A0A1B7KNY4</accession>
<reference evidence="2" key="1">
    <citation type="submission" date="2016-05" db="EMBL/GenBank/DDBJ databases">
        <authorList>
            <person name="Wang W."/>
            <person name="Zhu L."/>
        </authorList>
    </citation>
    <scope>NUCLEOTIDE SEQUENCE [LARGE SCALE GENOMIC DNA]</scope>
    <source>
        <strain evidence="2">W-2</strain>
    </source>
</reference>
<evidence type="ECO:0000313" key="2">
    <source>
        <dbReference type="Proteomes" id="UP000078290"/>
    </source>
</evidence>
<evidence type="ECO:0000313" key="1">
    <source>
        <dbReference type="EMBL" id="OAT71772.1"/>
    </source>
</evidence>
<dbReference type="EMBL" id="LXMA01000041">
    <property type="protein sequence ID" value="OAT71772.1"/>
    <property type="molecule type" value="Genomic_DNA"/>
</dbReference>
<dbReference type="Proteomes" id="UP000078290">
    <property type="component" value="Unassembled WGS sequence"/>
</dbReference>